<organism evidence="10 11">
    <name type="scientific">Halomonas saccharevitans</name>
    <dbReference type="NCBI Taxonomy" id="416872"/>
    <lineage>
        <taxon>Bacteria</taxon>
        <taxon>Pseudomonadati</taxon>
        <taxon>Pseudomonadota</taxon>
        <taxon>Gammaproteobacteria</taxon>
        <taxon>Oceanospirillales</taxon>
        <taxon>Halomonadaceae</taxon>
        <taxon>Halomonas</taxon>
    </lineage>
</organism>
<evidence type="ECO:0000256" key="2">
    <source>
        <dbReference type="ARBA" id="ARBA00004746"/>
    </source>
</evidence>
<comment type="catalytic activity">
    <reaction evidence="1 8">
        <text>malonyl-[ACP] + S-adenosyl-L-methionine = malonyl-[ACP] methyl ester + S-adenosyl-L-homocysteine</text>
        <dbReference type="Rhea" id="RHEA:17105"/>
        <dbReference type="Rhea" id="RHEA-COMP:9623"/>
        <dbReference type="Rhea" id="RHEA-COMP:9954"/>
        <dbReference type="ChEBI" id="CHEBI:57856"/>
        <dbReference type="ChEBI" id="CHEBI:59789"/>
        <dbReference type="ChEBI" id="CHEBI:78449"/>
        <dbReference type="ChEBI" id="CHEBI:78845"/>
        <dbReference type="EC" id="2.1.1.197"/>
    </reaction>
</comment>
<keyword evidence="7 8" id="KW-0093">Biotin biosynthesis</keyword>
<feature type="domain" description="Methyltransferase type 11" evidence="9">
    <location>
        <begin position="71"/>
        <end position="166"/>
    </location>
</feature>
<evidence type="ECO:0000256" key="5">
    <source>
        <dbReference type="ARBA" id="ARBA00022679"/>
    </source>
</evidence>
<comment type="similarity">
    <text evidence="8">Belongs to the methyltransferase superfamily.</text>
</comment>
<dbReference type="PANTHER" id="PTHR43861:SF1">
    <property type="entry name" value="TRANS-ACONITATE 2-METHYLTRANSFERASE"/>
    <property type="match status" value="1"/>
</dbReference>
<dbReference type="SUPFAM" id="SSF53335">
    <property type="entry name" value="S-adenosyl-L-methionine-dependent methyltransferases"/>
    <property type="match status" value="1"/>
</dbReference>
<reference evidence="11" key="1">
    <citation type="submission" date="2023-07" db="EMBL/GenBank/DDBJ databases">
        <title>Substrates and metabolic shifts associated with increased methane emissions in unrestored hypersaline salterns.</title>
        <authorList>
            <person name="Bueno De Mesquita C.P."/>
            <person name="Tringe S.G."/>
        </authorList>
    </citation>
    <scope>NUCLEOTIDE SEQUENCE [LARGE SCALE GENOMIC DNA]</scope>
    <source>
        <strain evidence="11">I4</strain>
    </source>
</reference>
<keyword evidence="11" id="KW-1185">Reference proteome</keyword>
<dbReference type="EC" id="2.1.1.197" evidence="3 8"/>
<evidence type="ECO:0000256" key="3">
    <source>
        <dbReference type="ARBA" id="ARBA00012327"/>
    </source>
</evidence>
<evidence type="ECO:0000256" key="1">
    <source>
        <dbReference type="ARBA" id="ARBA00000852"/>
    </source>
</evidence>
<evidence type="ECO:0000313" key="11">
    <source>
        <dbReference type="Proteomes" id="UP001255917"/>
    </source>
</evidence>
<dbReference type="InterPro" id="IPR013216">
    <property type="entry name" value="Methyltransf_11"/>
</dbReference>
<comment type="pathway">
    <text evidence="2 8">Cofactor biosynthesis; biotin biosynthesis.</text>
</comment>
<comment type="function">
    <text evidence="8">Converts the free carboxyl group of a malonyl-thioester to its methyl ester by transfer of a methyl group from S-adenosyl-L-methionine (SAM). It allows to synthesize pimeloyl-ACP via the fatty acid synthetic pathway.</text>
</comment>
<dbReference type="GO" id="GO:0008168">
    <property type="term" value="F:methyltransferase activity"/>
    <property type="evidence" value="ECO:0007669"/>
    <property type="project" value="UniProtKB-KW"/>
</dbReference>
<keyword evidence="4 8" id="KW-0489">Methyltransferase</keyword>
<protein>
    <recommendedName>
        <fullName evidence="3 8">Malonyl-[acyl-carrier protein] O-methyltransferase</fullName>
        <shortName evidence="8">Malonyl-ACP O-methyltransferase</shortName>
        <ecNumber evidence="3 8">2.1.1.197</ecNumber>
    </recommendedName>
    <alternativeName>
        <fullName evidence="8">Biotin synthesis protein BioC</fullName>
    </alternativeName>
</protein>
<dbReference type="EMBL" id="JAVXUR010000001">
    <property type="protein sequence ID" value="MDT8878514.1"/>
    <property type="molecule type" value="Genomic_DNA"/>
</dbReference>
<evidence type="ECO:0000256" key="7">
    <source>
        <dbReference type="ARBA" id="ARBA00022756"/>
    </source>
</evidence>
<dbReference type="CDD" id="cd02440">
    <property type="entry name" value="AdoMet_MTases"/>
    <property type="match status" value="1"/>
</dbReference>
<dbReference type="InterPro" id="IPR011814">
    <property type="entry name" value="BioC"/>
</dbReference>
<name>A0ABU3NBE9_9GAMM</name>
<dbReference type="InterPro" id="IPR029063">
    <property type="entry name" value="SAM-dependent_MTases_sf"/>
</dbReference>
<dbReference type="GO" id="GO:0032259">
    <property type="term" value="P:methylation"/>
    <property type="evidence" value="ECO:0007669"/>
    <property type="project" value="UniProtKB-KW"/>
</dbReference>
<proteinExistence type="inferred from homology"/>
<evidence type="ECO:0000313" key="10">
    <source>
        <dbReference type="EMBL" id="MDT8878514.1"/>
    </source>
</evidence>
<evidence type="ECO:0000256" key="4">
    <source>
        <dbReference type="ARBA" id="ARBA00022603"/>
    </source>
</evidence>
<evidence type="ECO:0000256" key="8">
    <source>
        <dbReference type="HAMAP-Rule" id="MF_00835"/>
    </source>
</evidence>
<keyword evidence="6 8" id="KW-0949">S-adenosyl-L-methionine</keyword>
<comment type="caution">
    <text evidence="10">The sequence shown here is derived from an EMBL/GenBank/DDBJ whole genome shotgun (WGS) entry which is preliminary data.</text>
</comment>
<accession>A0ABU3NBE9</accession>
<dbReference type="Gene3D" id="3.40.50.150">
    <property type="entry name" value="Vaccinia Virus protein VP39"/>
    <property type="match status" value="1"/>
</dbReference>
<dbReference type="RefSeq" id="WP_315585438.1">
    <property type="nucleotide sequence ID" value="NZ_JAVXUR010000001.1"/>
</dbReference>
<evidence type="ECO:0000259" key="9">
    <source>
        <dbReference type="Pfam" id="PF08241"/>
    </source>
</evidence>
<dbReference type="HAMAP" id="MF_00835">
    <property type="entry name" value="BioC"/>
    <property type="match status" value="1"/>
</dbReference>
<gene>
    <name evidence="8" type="primary">bioC</name>
    <name evidence="10" type="ORF">RSO68_03410</name>
</gene>
<evidence type="ECO:0000256" key="6">
    <source>
        <dbReference type="ARBA" id="ARBA00022691"/>
    </source>
</evidence>
<keyword evidence="5 8" id="KW-0808">Transferase</keyword>
<dbReference type="PANTHER" id="PTHR43861">
    <property type="entry name" value="TRANS-ACONITATE 2-METHYLTRANSFERASE-RELATED"/>
    <property type="match status" value="1"/>
</dbReference>
<dbReference type="Proteomes" id="UP001255917">
    <property type="component" value="Unassembled WGS sequence"/>
</dbReference>
<dbReference type="Pfam" id="PF08241">
    <property type="entry name" value="Methyltransf_11"/>
    <property type="match status" value="1"/>
</dbReference>
<sequence length="280" mass="29961">MMALPEPLADAPRRATPPLIEQASAEQAGWRGRVARAFSRAAPQYAERASAQRAMAASLLARLPERAGAVLDLGCGPGETAAGLKARYGADCRVIGLDLAPGMLDEARRTHGDPVRWLCGDAAVLPLSEASLDLVVSNLAIQWCPDLASVLAEVRRVLRPGGRALINTLAPGTLAEVNHAWSHPERPAALLAFRDAGEHRRAARAAGFRRVDCREVAARFHYPDLAAVMASIKGVGAQVARPGARLTRADLARAARRFEALREPEGLPVTYRLLTLELST</sequence>